<evidence type="ECO:0000313" key="1">
    <source>
        <dbReference type="EMBL" id="KCV32204.1"/>
    </source>
</evidence>
<gene>
    <name evidence="1" type="ORF">L490_2006</name>
</gene>
<dbReference type="Proteomes" id="UP000025756">
    <property type="component" value="Unassembled WGS sequence"/>
</dbReference>
<proteinExistence type="predicted"/>
<dbReference type="CDD" id="cd00093">
    <property type="entry name" value="HTH_XRE"/>
    <property type="match status" value="1"/>
</dbReference>
<keyword evidence="2" id="KW-1185">Reference proteome</keyword>
<dbReference type="EMBL" id="JGWH01000141">
    <property type="protein sequence ID" value="KCV32204.1"/>
    <property type="molecule type" value="Genomic_DNA"/>
</dbReference>
<keyword evidence="1" id="KW-0238">DNA-binding</keyword>
<dbReference type="InterPro" id="IPR001387">
    <property type="entry name" value="Cro/C1-type_HTH"/>
</dbReference>
<comment type="caution">
    <text evidence="1">The sequence shown here is derived from an EMBL/GenBank/DDBJ whole genome shotgun (WGS) entry which is preliminary data.</text>
</comment>
<dbReference type="RefSeq" id="WP_080701079.1">
    <property type="nucleotide sequence ID" value="NZ_JGWH01000141.1"/>
</dbReference>
<reference evidence="1 2" key="1">
    <citation type="submission" date="2014-03" db="EMBL/GenBank/DDBJ databases">
        <title>Genome sequence of Bordetella bronchiseptica.</title>
        <authorList>
            <person name="Harvill E."/>
            <person name="Goodfield L.L."/>
            <person name="Ivanov Y.V."/>
            <person name="Meyer J.A."/>
            <person name="Muse S.J."/>
            <person name="Jacobs N."/>
            <person name="Bendor L."/>
            <person name="Smallridge W.E."/>
            <person name="Brinkac L.M."/>
            <person name="Sanka R."/>
            <person name="Kim M."/>
            <person name="Losada L."/>
        </authorList>
    </citation>
    <scope>NUCLEOTIDE SEQUENCE [LARGE SCALE GENOMIC DNA]</scope>
    <source>
        <strain evidence="1 2">00-P-2796</strain>
    </source>
</reference>
<name>A0ABR4RAJ6_BORBO</name>
<dbReference type="InterPro" id="IPR031856">
    <property type="entry name" value="YdaS_toxin-like"/>
</dbReference>
<evidence type="ECO:0000313" key="2">
    <source>
        <dbReference type="Proteomes" id="UP000025756"/>
    </source>
</evidence>
<organism evidence="1 2">
    <name type="scientific">Bordetella bronchiseptica 00-P-2796</name>
    <dbReference type="NCBI Taxonomy" id="1331199"/>
    <lineage>
        <taxon>Bacteria</taxon>
        <taxon>Pseudomonadati</taxon>
        <taxon>Pseudomonadota</taxon>
        <taxon>Betaproteobacteria</taxon>
        <taxon>Burkholderiales</taxon>
        <taxon>Alcaligenaceae</taxon>
        <taxon>Bordetella</taxon>
    </lineage>
</organism>
<sequence>MDLNSYLNRDDATSAAALAREVGVSPALVYQWRTGRRPVPVEHCAAIERATAGEVSRRDLRPGDWPRVWPELAAQAQQEVTHA</sequence>
<dbReference type="InterPro" id="IPR010982">
    <property type="entry name" value="Lambda_DNA-bd_dom_sf"/>
</dbReference>
<dbReference type="GO" id="GO:0003677">
    <property type="term" value="F:DNA binding"/>
    <property type="evidence" value="ECO:0007669"/>
    <property type="project" value="UniProtKB-KW"/>
</dbReference>
<protein>
    <submittedName>
        <fullName evidence="1">DNA-binding transcriptional regulator Cro</fullName>
    </submittedName>
</protein>
<dbReference type="Gene3D" id="1.10.260.40">
    <property type="entry name" value="lambda repressor-like DNA-binding domains"/>
    <property type="match status" value="1"/>
</dbReference>
<dbReference type="Pfam" id="PF15943">
    <property type="entry name" value="YdaS_toxin"/>
    <property type="match status" value="1"/>
</dbReference>
<accession>A0ABR4RAJ6</accession>
<dbReference type="SUPFAM" id="SSF47413">
    <property type="entry name" value="lambda repressor-like DNA-binding domains"/>
    <property type="match status" value="1"/>
</dbReference>